<dbReference type="InterPro" id="IPR003834">
    <property type="entry name" value="Cyt_c_assmbl_TM_dom"/>
</dbReference>
<dbReference type="InterPro" id="IPR028250">
    <property type="entry name" value="DsbDN"/>
</dbReference>
<dbReference type="SUPFAM" id="SSF52833">
    <property type="entry name" value="Thioredoxin-like"/>
    <property type="match status" value="1"/>
</dbReference>
<keyword evidence="8" id="KW-0732">Signal</keyword>
<dbReference type="InterPro" id="IPR035671">
    <property type="entry name" value="DsbD_gamma"/>
</dbReference>
<dbReference type="Pfam" id="PF13899">
    <property type="entry name" value="Thioredoxin_7"/>
    <property type="match status" value="1"/>
</dbReference>
<dbReference type="PANTHER" id="PTHR32234">
    <property type="entry name" value="THIOL:DISULFIDE INTERCHANGE PROTEIN DSBD"/>
    <property type="match status" value="1"/>
</dbReference>
<dbReference type="InterPro" id="IPR036249">
    <property type="entry name" value="Thioredoxin-like_sf"/>
</dbReference>
<feature type="chain" id="PRO_5047049889" evidence="8">
    <location>
        <begin position="35"/>
        <end position="692"/>
    </location>
</feature>
<gene>
    <name evidence="10" type="ORF">GCM10008023_09680</name>
</gene>
<feature type="transmembrane region" description="Helical" evidence="7">
    <location>
        <begin position="391"/>
        <end position="411"/>
    </location>
</feature>
<comment type="caution">
    <text evidence="10">The sequence shown here is derived from an EMBL/GenBank/DDBJ whole genome shotgun (WGS) entry which is preliminary data.</text>
</comment>
<feature type="transmembrane region" description="Helical" evidence="7">
    <location>
        <begin position="302"/>
        <end position="330"/>
    </location>
</feature>
<feature type="transmembrane region" description="Helical" evidence="7">
    <location>
        <begin position="351"/>
        <end position="371"/>
    </location>
</feature>
<keyword evidence="5 7" id="KW-1133">Transmembrane helix</keyword>
<feature type="transmembrane region" description="Helical" evidence="7">
    <location>
        <begin position="461"/>
        <end position="485"/>
    </location>
</feature>
<protein>
    <submittedName>
        <fullName evidence="10">Thiol:disulfide interchange protein DsbD</fullName>
    </submittedName>
</protein>
<evidence type="ECO:0000256" key="3">
    <source>
        <dbReference type="ARBA" id="ARBA00022692"/>
    </source>
</evidence>
<keyword evidence="3 7" id="KW-0812">Transmembrane</keyword>
<keyword evidence="6 7" id="KW-0472">Membrane</keyword>
<evidence type="ECO:0000256" key="8">
    <source>
        <dbReference type="SAM" id="SignalP"/>
    </source>
</evidence>
<keyword evidence="11" id="KW-1185">Reference proteome</keyword>
<reference evidence="11" key="1">
    <citation type="journal article" date="2019" name="Int. J. Syst. Evol. Microbiol.">
        <title>The Global Catalogue of Microorganisms (GCM) 10K type strain sequencing project: providing services to taxonomists for standard genome sequencing and annotation.</title>
        <authorList>
            <consortium name="The Broad Institute Genomics Platform"/>
            <consortium name="The Broad Institute Genome Sequencing Center for Infectious Disease"/>
            <person name="Wu L."/>
            <person name="Ma J."/>
        </authorList>
    </citation>
    <scope>NUCLEOTIDE SEQUENCE [LARGE SCALE GENOMIC DNA]</scope>
    <source>
        <strain evidence="11">CGMCC 1.8957</strain>
    </source>
</reference>
<dbReference type="Pfam" id="PF11412">
    <property type="entry name" value="DsbD_N"/>
    <property type="match status" value="1"/>
</dbReference>
<evidence type="ECO:0000256" key="7">
    <source>
        <dbReference type="SAM" id="Phobius"/>
    </source>
</evidence>
<evidence type="ECO:0000256" key="4">
    <source>
        <dbReference type="ARBA" id="ARBA00022748"/>
    </source>
</evidence>
<evidence type="ECO:0000313" key="10">
    <source>
        <dbReference type="EMBL" id="GHH11101.1"/>
    </source>
</evidence>
<evidence type="ECO:0000256" key="2">
    <source>
        <dbReference type="ARBA" id="ARBA00022475"/>
    </source>
</evidence>
<feature type="signal peptide" evidence="8">
    <location>
        <begin position="1"/>
        <end position="34"/>
    </location>
</feature>
<dbReference type="InterPro" id="IPR013766">
    <property type="entry name" value="Thioredoxin_domain"/>
</dbReference>
<proteinExistence type="predicted"/>
<dbReference type="EMBL" id="BNAQ01000001">
    <property type="protein sequence ID" value="GHH11101.1"/>
    <property type="molecule type" value="Genomic_DNA"/>
</dbReference>
<feature type="transmembrane region" description="Helical" evidence="7">
    <location>
        <begin position="523"/>
        <end position="543"/>
    </location>
</feature>
<organism evidence="10 11">
    <name type="scientific">Sphingomonas glacialis</name>
    <dbReference type="NCBI Taxonomy" id="658225"/>
    <lineage>
        <taxon>Bacteria</taxon>
        <taxon>Pseudomonadati</taxon>
        <taxon>Pseudomonadota</taxon>
        <taxon>Alphaproteobacteria</taxon>
        <taxon>Sphingomonadales</taxon>
        <taxon>Sphingomonadaceae</taxon>
        <taxon>Sphingomonas</taxon>
    </lineage>
</organism>
<keyword evidence="4" id="KW-0201">Cytochrome c-type biogenesis</keyword>
<accession>A0ABQ3LCA9</accession>
<sequence length="692" mass="71285">MPLVRVTYKDVRMRWFHFGLMTVLAMLTASAAQADGGPIGAPGAHHLAITLVAESTTPAAGSTVTVALATMPEAGWHGYWENPGDAGFPAKLEWKLPKGVTASDPVYPVPGRLVVADLMNYVFEKPYAPLVTLKVPAGIAAGTALPITLHTTYLVCSATVCVPEAADLSLSLTVGDGAIAPDTQARFDAWRRAVPKPLDAKGIFQASDGRIRIAIPYPAGAALKDAYFYPVTTGLLDYNAPQTVSQDGDRLIVETKAGATGGAGPLVGVLQIGAQQGLRVTANAGTVAATAATSTGAPAGGVLMATLIAFAGAMLGGLILNIMPCVFPILSLKALSLARGHLDEGAARREALAYTGGVVAVCVGLGAAILALRAGGTAVGWAFQLQDPRAIVVLLLLTVALSLNLGGLFEIPTPQFVNRSGGAGGAFATGALAAFIATPCTGPFMGAALGAALVLPWPAALAVFAGLGLGLAIPFLALGFVPALRKRLPKPGAWMETFRHILSVPMWLTALALAWVLGRQAGVNGLILGLGAALFAGFALWIGGRRQARGLAFGWVALIALLVVTIGGAALVSRAPAQAAVAEAGSEPFTEARLDALRKAGRPVFVYFTADWCLTCKVNEKAAIETDATRKSFADHKVAVLLGDWTNGDATMGRFIEAHNRAGVPLYLYYAPGAAEPRVLPQVLTPGILAAL</sequence>
<feature type="transmembrane region" description="Helical" evidence="7">
    <location>
        <begin position="497"/>
        <end position="517"/>
    </location>
</feature>
<dbReference type="Gene3D" id="3.40.30.10">
    <property type="entry name" value="Glutaredoxin"/>
    <property type="match status" value="1"/>
</dbReference>
<dbReference type="PROSITE" id="PS51352">
    <property type="entry name" value="THIOREDOXIN_2"/>
    <property type="match status" value="1"/>
</dbReference>
<dbReference type="PANTHER" id="PTHR32234:SF3">
    <property type="entry name" value="SUPPRESSION OF COPPER SENSITIVITY PROTEIN"/>
    <property type="match status" value="1"/>
</dbReference>
<dbReference type="CDD" id="cd02953">
    <property type="entry name" value="DsbDgamma"/>
    <property type="match status" value="1"/>
</dbReference>
<evidence type="ECO:0000259" key="9">
    <source>
        <dbReference type="PROSITE" id="PS51352"/>
    </source>
</evidence>
<evidence type="ECO:0000313" key="11">
    <source>
        <dbReference type="Proteomes" id="UP000652430"/>
    </source>
</evidence>
<feature type="transmembrane region" description="Helical" evidence="7">
    <location>
        <begin position="550"/>
        <end position="572"/>
    </location>
</feature>
<dbReference type="Proteomes" id="UP000652430">
    <property type="component" value="Unassembled WGS sequence"/>
</dbReference>
<evidence type="ECO:0000256" key="6">
    <source>
        <dbReference type="ARBA" id="ARBA00023136"/>
    </source>
</evidence>
<feature type="domain" description="Thioredoxin" evidence="9">
    <location>
        <begin position="569"/>
        <end position="692"/>
    </location>
</feature>
<dbReference type="Pfam" id="PF02683">
    <property type="entry name" value="DsbD_TM"/>
    <property type="match status" value="1"/>
</dbReference>
<evidence type="ECO:0000256" key="5">
    <source>
        <dbReference type="ARBA" id="ARBA00022989"/>
    </source>
</evidence>
<name>A0ABQ3LCA9_9SPHN</name>
<evidence type="ECO:0000256" key="1">
    <source>
        <dbReference type="ARBA" id="ARBA00004651"/>
    </source>
</evidence>
<comment type="subcellular location">
    <subcellularLocation>
        <location evidence="1">Cell membrane</location>
        <topology evidence="1">Multi-pass membrane protein</topology>
    </subcellularLocation>
</comment>
<keyword evidence="2" id="KW-1003">Cell membrane</keyword>